<feature type="domain" description="DUF4325" evidence="1">
    <location>
        <begin position="25"/>
        <end position="83"/>
    </location>
</feature>
<accession>A0A8T8BXM0</accession>
<organism evidence="2 3">
    <name type="scientific">Pseudomonas syringae pv. maculicola str. ES4326</name>
    <dbReference type="NCBI Taxonomy" id="629265"/>
    <lineage>
        <taxon>Bacteria</taxon>
        <taxon>Pseudomonadati</taxon>
        <taxon>Pseudomonadota</taxon>
        <taxon>Gammaproteobacteria</taxon>
        <taxon>Pseudomonadales</taxon>
        <taxon>Pseudomonadaceae</taxon>
        <taxon>Pseudomonas</taxon>
    </lineage>
</organism>
<dbReference type="InterPro" id="IPR025474">
    <property type="entry name" value="DUF4325"/>
</dbReference>
<sequence>MREINLAEDFSKHPAGRFKTDGPYSGELFRESFLVPLVRDHEPTVIYLDGARGYGSSFLEEAFGGLARQFSTPVVNELITFVSRDYTLIQRINTYIKDAKGRKASAANNFARRAMSAWTEPR</sequence>
<dbReference type="Pfam" id="PF14213">
    <property type="entry name" value="DUF4325"/>
    <property type="match status" value="1"/>
</dbReference>
<dbReference type="AlphaFoldDB" id="A0A8T8BXM0"/>
<protein>
    <submittedName>
        <fullName evidence="2">DUF4325 domain-containing protein</fullName>
    </submittedName>
</protein>
<evidence type="ECO:0000313" key="3">
    <source>
        <dbReference type="Proteomes" id="UP000003811"/>
    </source>
</evidence>
<dbReference type="EMBL" id="CP047260">
    <property type="protein sequence ID" value="QHE95999.1"/>
    <property type="molecule type" value="Genomic_DNA"/>
</dbReference>
<evidence type="ECO:0000313" key="2">
    <source>
        <dbReference type="EMBL" id="QHE95999.1"/>
    </source>
</evidence>
<dbReference type="GeneID" id="96993536"/>
<evidence type="ECO:0000259" key="1">
    <source>
        <dbReference type="Pfam" id="PF14213"/>
    </source>
</evidence>
<reference evidence="2 3" key="1">
    <citation type="journal article" date="2011" name="PLoS Pathog.">
        <title>Dynamic evolution of pathogenicity revealed by sequencing and comparative genomics of 19 Pseudomonas syringae isolates.</title>
        <authorList>
            <person name="Baltrus D.A."/>
            <person name="Nishimura M.T."/>
            <person name="Romanchuk A."/>
            <person name="Chang J.H."/>
            <person name="Mukhtar M.S."/>
            <person name="Cherkis K."/>
            <person name="Roach J."/>
            <person name="Grant S.R."/>
            <person name="Jones C.D."/>
            <person name="Dangl J.L."/>
        </authorList>
    </citation>
    <scope>NUCLEOTIDE SEQUENCE [LARGE SCALE GENOMIC DNA]</scope>
    <source>
        <strain evidence="2 3">ES4326</strain>
    </source>
</reference>
<proteinExistence type="predicted"/>
<gene>
    <name evidence="2" type="ORF">PMA4326_004805</name>
</gene>
<dbReference type="Proteomes" id="UP000003811">
    <property type="component" value="Chromosome"/>
</dbReference>
<dbReference type="RefSeq" id="WP_007252526.1">
    <property type="nucleotide sequence ID" value="NZ_CP047260.1"/>
</dbReference>
<name>A0A8T8BXM0_PSEYM</name>